<dbReference type="PROSITE" id="PS51123">
    <property type="entry name" value="OMPA_2"/>
    <property type="match status" value="1"/>
</dbReference>
<organism evidence="5 6">
    <name type="scientific">Oceanibaculum pacificum</name>
    <dbReference type="NCBI Taxonomy" id="580166"/>
    <lineage>
        <taxon>Bacteria</taxon>
        <taxon>Pseudomonadati</taxon>
        <taxon>Pseudomonadota</taxon>
        <taxon>Alphaproteobacteria</taxon>
        <taxon>Rhodospirillales</taxon>
        <taxon>Oceanibaculaceae</taxon>
        <taxon>Oceanibaculum</taxon>
    </lineage>
</organism>
<dbReference type="GO" id="GO:0016020">
    <property type="term" value="C:membrane"/>
    <property type="evidence" value="ECO:0007669"/>
    <property type="project" value="UniProtKB-UniRule"/>
</dbReference>
<feature type="compositionally biased region" description="Low complexity" evidence="2">
    <location>
        <begin position="256"/>
        <end position="285"/>
    </location>
</feature>
<dbReference type="STRING" id="580166.AUP43_02570"/>
<dbReference type="EMBL" id="LPXN01000127">
    <property type="protein sequence ID" value="KZD05816.1"/>
    <property type="molecule type" value="Genomic_DNA"/>
</dbReference>
<keyword evidence="6" id="KW-1185">Reference proteome</keyword>
<accession>A0A154VWY2</accession>
<dbReference type="InterPro" id="IPR036737">
    <property type="entry name" value="OmpA-like_sf"/>
</dbReference>
<dbReference type="PRINTS" id="PR01217">
    <property type="entry name" value="PRICHEXTENSN"/>
</dbReference>
<feature type="compositionally biased region" description="Basic and acidic residues" evidence="2">
    <location>
        <begin position="93"/>
        <end position="102"/>
    </location>
</feature>
<protein>
    <recommendedName>
        <fullName evidence="4">OmpA-like domain-containing protein</fullName>
    </recommendedName>
</protein>
<sequence length="457" mass="47213">MRQENIRKGGGPRGRKARLAAGLASTGMAAVLLAGCSSLPDAANPVSWFDDRPQVERRPSDDAPYPNLASVPERPTDITTAEQRRQLRQGLLADRERARYTDEQPANAVQPGVAEPSAPRPSRAAAPAGATPPAVPPLAAPPTPSPAPMAAPAETPSVAAPVGMSANSPPADPPLARDVPQPPAPSAPAVRPQEPFTSERSSGQVATTSRESAVPGRSSAEQNEPPAALPAPEPRPAAPRAEIQAPAPPPPPAQPSAPASAMPAMPAPAAVAAPRAPEPVAESRPAPSPSPAPISLQSQAQTVEQIYREQFARSAPPPAASPMPAQAPSASLPGSTGAVSSQAGAIFFAHNSASLSAEDRRILRAIALRYRETGGTLRIVGHASSDRSADVRPVEHALANLEVSAKRAEAVAQELQNAGVPSTAMLVRGVGDNQPVYRQANIDPEAAQRRVEIFFDY</sequence>
<dbReference type="InterPro" id="IPR006665">
    <property type="entry name" value="OmpA-like"/>
</dbReference>
<feature type="compositionally biased region" description="Pro residues" evidence="2">
    <location>
        <begin position="133"/>
        <end position="149"/>
    </location>
</feature>
<feature type="compositionally biased region" description="Pro residues" evidence="2">
    <location>
        <begin position="227"/>
        <end position="237"/>
    </location>
</feature>
<feature type="compositionally biased region" description="Low complexity" evidence="2">
    <location>
        <begin position="114"/>
        <end position="132"/>
    </location>
</feature>
<evidence type="ECO:0000313" key="5">
    <source>
        <dbReference type="EMBL" id="KZD05816.1"/>
    </source>
</evidence>
<feature type="compositionally biased region" description="Basic and acidic residues" evidence="2">
    <location>
        <begin position="49"/>
        <end position="61"/>
    </location>
</feature>
<dbReference type="InterPro" id="IPR050330">
    <property type="entry name" value="Bact_OuterMem_StrucFunc"/>
</dbReference>
<dbReference type="Proteomes" id="UP000076400">
    <property type="component" value="Unassembled WGS sequence"/>
</dbReference>
<feature type="domain" description="OmpA-like" evidence="4">
    <location>
        <begin position="335"/>
        <end position="457"/>
    </location>
</feature>
<evidence type="ECO:0000259" key="4">
    <source>
        <dbReference type="PROSITE" id="PS51123"/>
    </source>
</evidence>
<feature type="compositionally biased region" description="Low complexity" evidence="2">
    <location>
        <begin position="322"/>
        <end position="333"/>
    </location>
</feature>
<feature type="compositionally biased region" description="Polar residues" evidence="2">
    <location>
        <begin position="195"/>
        <end position="211"/>
    </location>
</feature>
<feature type="region of interest" description="Disordered" evidence="2">
    <location>
        <begin position="42"/>
        <end position="299"/>
    </location>
</feature>
<dbReference type="RefSeq" id="WP_067557841.1">
    <property type="nucleotide sequence ID" value="NZ_LPXN01000127.1"/>
</dbReference>
<feature type="region of interest" description="Disordered" evidence="2">
    <location>
        <begin position="312"/>
        <end position="336"/>
    </location>
</feature>
<dbReference type="CDD" id="cd07185">
    <property type="entry name" value="OmpA_C-like"/>
    <property type="match status" value="1"/>
</dbReference>
<proteinExistence type="predicted"/>
<dbReference type="Pfam" id="PF00691">
    <property type="entry name" value="OmpA"/>
    <property type="match status" value="1"/>
</dbReference>
<name>A0A154VWY2_9PROT</name>
<dbReference type="PANTHER" id="PTHR30329:SF21">
    <property type="entry name" value="LIPOPROTEIN YIAD-RELATED"/>
    <property type="match status" value="1"/>
</dbReference>
<dbReference type="AlphaFoldDB" id="A0A154VWY2"/>
<comment type="caution">
    <text evidence="5">The sequence shown here is derived from an EMBL/GenBank/DDBJ whole genome shotgun (WGS) entry which is preliminary data.</text>
</comment>
<dbReference type="PANTHER" id="PTHR30329">
    <property type="entry name" value="STATOR ELEMENT OF FLAGELLAR MOTOR COMPLEX"/>
    <property type="match status" value="1"/>
</dbReference>
<dbReference type="Gene3D" id="3.30.1330.60">
    <property type="entry name" value="OmpA-like domain"/>
    <property type="match status" value="1"/>
</dbReference>
<evidence type="ECO:0000256" key="3">
    <source>
        <dbReference type="SAM" id="SignalP"/>
    </source>
</evidence>
<evidence type="ECO:0000256" key="2">
    <source>
        <dbReference type="SAM" id="MobiDB-lite"/>
    </source>
</evidence>
<gene>
    <name evidence="5" type="ORF">AUP43_02570</name>
</gene>
<evidence type="ECO:0000256" key="1">
    <source>
        <dbReference type="PROSITE-ProRule" id="PRU00473"/>
    </source>
</evidence>
<keyword evidence="1" id="KW-0472">Membrane</keyword>
<reference evidence="5 6" key="1">
    <citation type="submission" date="2015-12" db="EMBL/GenBank/DDBJ databases">
        <title>Genome sequence of Oceanibaculum pacificum MCCC 1A02656.</title>
        <authorList>
            <person name="Lu L."/>
            <person name="Lai Q."/>
            <person name="Shao Z."/>
            <person name="Qian P."/>
        </authorList>
    </citation>
    <scope>NUCLEOTIDE SEQUENCE [LARGE SCALE GENOMIC DNA]</scope>
    <source>
        <strain evidence="5 6">MCCC 1A02656</strain>
    </source>
</reference>
<feature type="compositionally biased region" description="Pro residues" evidence="2">
    <location>
        <begin position="246"/>
        <end position="255"/>
    </location>
</feature>
<feature type="chain" id="PRO_5007602073" description="OmpA-like domain-containing protein" evidence="3">
    <location>
        <begin position="35"/>
        <end position="457"/>
    </location>
</feature>
<dbReference type="SUPFAM" id="SSF103088">
    <property type="entry name" value="OmpA-like"/>
    <property type="match status" value="1"/>
</dbReference>
<keyword evidence="3" id="KW-0732">Signal</keyword>
<evidence type="ECO:0000313" key="6">
    <source>
        <dbReference type="Proteomes" id="UP000076400"/>
    </source>
</evidence>
<feature type="signal peptide" evidence="3">
    <location>
        <begin position="1"/>
        <end position="34"/>
    </location>
</feature>